<dbReference type="GO" id="GO:0032259">
    <property type="term" value="P:methylation"/>
    <property type="evidence" value="ECO:0007669"/>
    <property type="project" value="UniProtKB-KW"/>
</dbReference>
<evidence type="ECO:0000256" key="1">
    <source>
        <dbReference type="ARBA" id="ARBA00022603"/>
    </source>
</evidence>
<evidence type="ECO:0000259" key="4">
    <source>
        <dbReference type="Pfam" id="PF13649"/>
    </source>
</evidence>
<keyword evidence="5" id="KW-0830">Ubiquinone</keyword>
<feature type="domain" description="Methyltransferase" evidence="4">
    <location>
        <begin position="105"/>
        <end position="200"/>
    </location>
</feature>
<dbReference type="InterPro" id="IPR041698">
    <property type="entry name" value="Methyltransf_25"/>
</dbReference>
<dbReference type="SUPFAM" id="SSF53335">
    <property type="entry name" value="S-adenosyl-L-methionine-dependent methyltransferases"/>
    <property type="match status" value="1"/>
</dbReference>
<dbReference type="Gene3D" id="3.40.50.150">
    <property type="entry name" value="Vaccinia Virus protein VP39"/>
    <property type="match status" value="1"/>
</dbReference>
<dbReference type="Proteomes" id="UP001155027">
    <property type="component" value="Unassembled WGS sequence"/>
</dbReference>
<dbReference type="InterPro" id="IPR029063">
    <property type="entry name" value="SAM-dependent_MTases_sf"/>
</dbReference>
<evidence type="ECO:0000313" key="5">
    <source>
        <dbReference type="EMBL" id="MCS3677573.1"/>
    </source>
</evidence>
<dbReference type="GO" id="GO:0008168">
    <property type="term" value="F:methyltransferase activity"/>
    <property type="evidence" value="ECO:0007669"/>
    <property type="project" value="UniProtKB-KW"/>
</dbReference>
<dbReference type="RefSeq" id="WP_259080035.1">
    <property type="nucleotide sequence ID" value="NZ_JANUAU010000004.1"/>
</dbReference>
<keyword evidence="2" id="KW-0808">Transferase</keyword>
<evidence type="ECO:0000313" key="6">
    <source>
        <dbReference type="Proteomes" id="UP001155027"/>
    </source>
</evidence>
<evidence type="ECO:0000256" key="2">
    <source>
        <dbReference type="ARBA" id="ARBA00022679"/>
    </source>
</evidence>
<name>A0A9X2Q102_9BACT</name>
<accession>A0A9X2Q102</accession>
<dbReference type="PANTHER" id="PTHR43861">
    <property type="entry name" value="TRANS-ACONITATE 2-METHYLTRANSFERASE-RELATED"/>
    <property type="match status" value="1"/>
</dbReference>
<dbReference type="AlphaFoldDB" id="A0A9X2Q102"/>
<dbReference type="EMBL" id="JANUAU010000004">
    <property type="protein sequence ID" value="MCS3677573.1"/>
    <property type="molecule type" value="Genomic_DNA"/>
</dbReference>
<feature type="region of interest" description="Disordered" evidence="3">
    <location>
        <begin position="31"/>
        <end position="52"/>
    </location>
</feature>
<organism evidence="5 6">
    <name type="scientific">Salinibacter ruber</name>
    <dbReference type="NCBI Taxonomy" id="146919"/>
    <lineage>
        <taxon>Bacteria</taxon>
        <taxon>Pseudomonadati</taxon>
        <taxon>Rhodothermota</taxon>
        <taxon>Rhodothermia</taxon>
        <taxon>Rhodothermales</taxon>
        <taxon>Salinibacteraceae</taxon>
        <taxon>Salinibacter</taxon>
    </lineage>
</organism>
<sequence>MSRSLVFGTAGLALLLAAGGLLYSFGPDERRARAAPAPPDTTDTSGVYSQSAPSRNGIGKVYMGREISKVMGHRGANWLERPARAEKERPDLLVDSLPLGPSDTVADIGAGTGYLSFRVAPRVPQGNILAVDIQPEMLNMMRERIDERGVDNVTPIRGTVTDPQLPSDSVDLAYMVDAYHEFSHPYEMMTALMEDLTPGGRVVLVEYPREDPSIPIKTLHKMTEAQAKKEMRAVGLEWVETKDMLPRQHFMVFRKPVE</sequence>
<dbReference type="PANTHER" id="PTHR43861:SF1">
    <property type="entry name" value="TRANS-ACONITATE 2-METHYLTRANSFERASE"/>
    <property type="match status" value="1"/>
</dbReference>
<keyword evidence="1" id="KW-0489">Methyltransferase</keyword>
<comment type="caution">
    <text evidence="5">The sequence shown here is derived from an EMBL/GenBank/DDBJ whole genome shotgun (WGS) entry which is preliminary data.</text>
</comment>
<dbReference type="Pfam" id="PF13649">
    <property type="entry name" value="Methyltransf_25"/>
    <property type="match status" value="1"/>
</dbReference>
<protein>
    <submittedName>
        <fullName evidence="5">Ubiquinone/menaquinone biosynthesis C-methylase UbiE</fullName>
    </submittedName>
</protein>
<dbReference type="CDD" id="cd02440">
    <property type="entry name" value="AdoMet_MTases"/>
    <property type="match status" value="1"/>
</dbReference>
<gene>
    <name evidence="5" type="ORF">GGP71_001496</name>
</gene>
<reference evidence="5" key="1">
    <citation type="submission" date="2022-08" db="EMBL/GenBank/DDBJ databases">
        <title>Genomic Encyclopedia of Type Strains, Phase V (KMG-V): Genome sequencing to study the core and pangenomes of soil and plant-associated prokaryotes.</title>
        <authorList>
            <person name="Whitman W."/>
        </authorList>
    </citation>
    <scope>NUCLEOTIDE SEQUENCE</scope>
    <source>
        <strain evidence="5">0</strain>
    </source>
</reference>
<evidence type="ECO:0000256" key="3">
    <source>
        <dbReference type="SAM" id="MobiDB-lite"/>
    </source>
</evidence>
<proteinExistence type="predicted"/>